<dbReference type="GO" id="GO:0046677">
    <property type="term" value="P:response to antibiotic"/>
    <property type="evidence" value="ECO:0007669"/>
    <property type="project" value="UniProtKB-KW"/>
</dbReference>
<comment type="caution">
    <text evidence="2">The sequence shown here is derived from an EMBL/GenBank/DDBJ whole genome shotgun (WGS) entry which is preliminary data.</text>
</comment>
<dbReference type="SUPFAM" id="SSF54593">
    <property type="entry name" value="Glyoxalase/Bleomycin resistance protein/Dihydroxybiphenyl dioxygenase"/>
    <property type="match status" value="1"/>
</dbReference>
<dbReference type="RefSeq" id="WP_160843793.1">
    <property type="nucleotide sequence ID" value="NZ_WVHT01000002.1"/>
</dbReference>
<accession>A0A7K1Y7S6</accession>
<evidence type="ECO:0000256" key="1">
    <source>
        <dbReference type="ARBA" id="ARBA00023251"/>
    </source>
</evidence>
<keyword evidence="3" id="KW-1185">Reference proteome</keyword>
<dbReference type="Gene3D" id="3.10.180.10">
    <property type="entry name" value="2,3-Dihydroxybiphenyl 1,2-Dioxygenase, domain 1"/>
    <property type="match status" value="1"/>
</dbReference>
<dbReference type="Proteomes" id="UP000466586">
    <property type="component" value="Unassembled WGS sequence"/>
</dbReference>
<protein>
    <submittedName>
        <fullName evidence="2">VOC family protein</fullName>
    </submittedName>
</protein>
<keyword evidence="1" id="KW-0046">Antibiotic resistance</keyword>
<sequence>MAITIPILRMFDYEKAIEFYVGWLEFKIDWEDKKENTPIYMQISKGEIILNLSEHHGDSTPGSRVFIRKFDKIQEFHKMLLDKKYKFNRPGIETAFWNPEALVTEVIDPFGNRLTFTDK</sequence>
<reference evidence="2 3" key="1">
    <citation type="submission" date="2019-11" db="EMBL/GenBank/DDBJ databases">
        <title>Pedobacter sp. HMF7647 Genome sequencing and assembly.</title>
        <authorList>
            <person name="Kang H."/>
            <person name="Kim H."/>
            <person name="Joh K."/>
        </authorList>
    </citation>
    <scope>NUCLEOTIDE SEQUENCE [LARGE SCALE GENOMIC DNA]</scope>
    <source>
        <strain evidence="2 3">HMF7647</strain>
    </source>
</reference>
<dbReference type="Pfam" id="PF19581">
    <property type="entry name" value="Glyoxalase_7"/>
    <property type="match status" value="1"/>
</dbReference>
<proteinExistence type="predicted"/>
<name>A0A7K1Y7S6_9SPHI</name>
<dbReference type="EMBL" id="WVHT01000002">
    <property type="protein sequence ID" value="MXV50633.1"/>
    <property type="molecule type" value="Genomic_DNA"/>
</dbReference>
<dbReference type="InterPro" id="IPR000335">
    <property type="entry name" value="Bleomycin-R"/>
</dbReference>
<organism evidence="2 3">
    <name type="scientific">Hufsiella arboris</name>
    <dbReference type="NCBI Taxonomy" id="2695275"/>
    <lineage>
        <taxon>Bacteria</taxon>
        <taxon>Pseudomonadati</taxon>
        <taxon>Bacteroidota</taxon>
        <taxon>Sphingobacteriia</taxon>
        <taxon>Sphingobacteriales</taxon>
        <taxon>Sphingobacteriaceae</taxon>
        <taxon>Hufsiella</taxon>
    </lineage>
</organism>
<gene>
    <name evidence="2" type="ORF">GS399_06580</name>
</gene>
<evidence type="ECO:0000313" key="2">
    <source>
        <dbReference type="EMBL" id="MXV50633.1"/>
    </source>
</evidence>
<dbReference type="InterPro" id="IPR029068">
    <property type="entry name" value="Glyas_Bleomycin-R_OHBP_Dase"/>
</dbReference>
<dbReference type="AlphaFoldDB" id="A0A7K1Y7S6"/>
<evidence type="ECO:0000313" key="3">
    <source>
        <dbReference type="Proteomes" id="UP000466586"/>
    </source>
</evidence>